<dbReference type="PROSITE" id="PS00056">
    <property type="entry name" value="RIBOSOMAL_S17"/>
    <property type="match status" value="1"/>
</dbReference>
<dbReference type="InterPro" id="IPR019979">
    <property type="entry name" value="Ribosomal_uS17_CS"/>
</dbReference>
<keyword evidence="3 6" id="KW-0694">RNA-binding</keyword>
<dbReference type="InterPro" id="IPR019984">
    <property type="entry name" value="Ribosomal_uS17_bact/chlr"/>
</dbReference>
<comment type="subunit">
    <text evidence="6">Part of the 30S ribosomal subunit.</text>
</comment>
<evidence type="ECO:0000256" key="6">
    <source>
        <dbReference type="HAMAP-Rule" id="MF_01345"/>
    </source>
</evidence>
<gene>
    <name evidence="6 8" type="primary">rpsQ</name>
    <name evidence="8" type="ORF">COS30_01395</name>
</gene>
<dbReference type="CDD" id="cd00364">
    <property type="entry name" value="Ribosomal_uS17"/>
    <property type="match status" value="1"/>
</dbReference>
<dbReference type="NCBIfam" id="TIGR03635">
    <property type="entry name" value="uS17_bact"/>
    <property type="match status" value="1"/>
</dbReference>
<reference evidence="9" key="1">
    <citation type="submission" date="2017-09" db="EMBL/GenBank/DDBJ databases">
        <title>Depth-based differentiation of microbial function through sediment-hosted aquifers and enrichment of novel symbionts in the deep terrestrial subsurface.</title>
        <authorList>
            <person name="Probst A.J."/>
            <person name="Ladd B."/>
            <person name="Jarett J.K."/>
            <person name="Geller-Mcgrath D.E."/>
            <person name="Sieber C.M.K."/>
            <person name="Emerson J.B."/>
            <person name="Anantharaman K."/>
            <person name="Thomas B.C."/>
            <person name="Malmstrom R."/>
            <person name="Stieglmeier M."/>
            <person name="Klingl A."/>
            <person name="Woyke T."/>
            <person name="Ryan C.M."/>
            <person name="Banfield J.F."/>
        </authorList>
    </citation>
    <scope>NUCLEOTIDE SEQUENCE [LARGE SCALE GENOMIC DNA]</scope>
</reference>
<dbReference type="AlphaFoldDB" id="A0A2M7D688"/>
<dbReference type="SUPFAM" id="SSF50249">
    <property type="entry name" value="Nucleic acid-binding proteins"/>
    <property type="match status" value="1"/>
</dbReference>
<dbReference type="Proteomes" id="UP000229247">
    <property type="component" value="Unassembled WGS sequence"/>
</dbReference>
<dbReference type="InterPro" id="IPR012340">
    <property type="entry name" value="NA-bd_OB-fold"/>
</dbReference>
<keyword evidence="4 6" id="KW-0689">Ribosomal protein</keyword>
<evidence type="ECO:0000256" key="3">
    <source>
        <dbReference type="ARBA" id="ARBA00022884"/>
    </source>
</evidence>
<evidence type="ECO:0000256" key="1">
    <source>
        <dbReference type="ARBA" id="ARBA00010254"/>
    </source>
</evidence>
<dbReference type="PANTHER" id="PTHR10744">
    <property type="entry name" value="40S RIBOSOMAL PROTEIN S11 FAMILY MEMBER"/>
    <property type="match status" value="1"/>
</dbReference>
<dbReference type="PANTHER" id="PTHR10744:SF1">
    <property type="entry name" value="SMALL RIBOSOMAL SUBUNIT PROTEIN US17M"/>
    <property type="match status" value="1"/>
</dbReference>
<sequence>MPKKQLKGVVVSDKMTKTVVVAITRLKEHPKYKKRFKVTTCYQAHDEKGEYKVGDKVILQECRPLSRHKRWRVIRKS</sequence>
<evidence type="ECO:0000256" key="5">
    <source>
        <dbReference type="ARBA" id="ARBA00023274"/>
    </source>
</evidence>
<dbReference type="Pfam" id="PF00366">
    <property type="entry name" value="Ribosomal_S17"/>
    <property type="match status" value="1"/>
</dbReference>
<evidence type="ECO:0000256" key="7">
    <source>
        <dbReference type="RuleBase" id="RU003872"/>
    </source>
</evidence>
<evidence type="ECO:0000313" key="8">
    <source>
        <dbReference type="EMBL" id="PIV38558.1"/>
    </source>
</evidence>
<organism evidence="8 9">
    <name type="scientific">Candidatus Portnoybacteria bacterium CG02_land_8_20_14_3_00_45_8</name>
    <dbReference type="NCBI Taxonomy" id="1974807"/>
    <lineage>
        <taxon>Bacteria</taxon>
        <taxon>Candidatus Portnoyibacteriota</taxon>
    </lineage>
</organism>
<comment type="caution">
    <text evidence="8">The sequence shown here is derived from an EMBL/GenBank/DDBJ whole genome shotgun (WGS) entry which is preliminary data.</text>
</comment>
<dbReference type="Gene3D" id="2.40.50.140">
    <property type="entry name" value="Nucleic acid-binding proteins"/>
    <property type="match status" value="1"/>
</dbReference>
<dbReference type="InterPro" id="IPR000266">
    <property type="entry name" value="Ribosomal_uS17"/>
</dbReference>
<comment type="function">
    <text evidence="6">One of the primary rRNA binding proteins, it binds specifically to the 5'-end of 16S ribosomal RNA.</text>
</comment>
<accession>A0A2M7D688</accession>
<dbReference type="EMBL" id="PEUE01000034">
    <property type="protein sequence ID" value="PIV38558.1"/>
    <property type="molecule type" value="Genomic_DNA"/>
</dbReference>
<keyword evidence="2 6" id="KW-0699">rRNA-binding</keyword>
<proteinExistence type="inferred from homology"/>
<comment type="similarity">
    <text evidence="1 6 7">Belongs to the universal ribosomal protein uS17 family.</text>
</comment>
<dbReference type="HAMAP" id="MF_01345_B">
    <property type="entry name" value="Ribosomal_uS17_B"/>
    <property type="match status" value="1"/>
</dbReference>
<dbReference type="GO" id="GO:0022627">
    <property type="term" value="C:cytosolic small ribosomal subunit"/>
    <property type="evidence" value="ECO:0007669"/>
    <property type="project" value="UniProtKB-UniRule"/>
</dbReference>
<name>A0A2M7D688_9BACT</name>
<dbReference type="NCBIfam" id="NF004123">
    <property type="entry name" value="PRK05610.1"/>
    <property type="match status" value="1"/>
</dbReference>
<evidence type="ECO:0000313" key="9">
    <source>
        <dbReference type="Proteomes" id="UP000229247"/>
    </source>
</evidence>
<dbReference type="GO" id="GO:0006412">
    <property type="term" value="P:translation"/>
    <property type="evidence" value="ECO:0007669"/>
    <property type="project" value="UniProtKB-UniRule"/>
</dbReference>
<evidence type="ECO:0000256" key="4">
    <source>
        <dbReference type="ARBA" id="ARBA00022980"/>
    </source>
</evidence>
<dbReference type="PRINTS" id="PR00973">
    <property type="entry name" value="RIBOSOMALS17"/>
</dbReference>
<keyword evidence="5 6" id="KW-0687">Ribonucleoprotein</keyword>
<dbReference type="GO" id="GO:0019843">
    <property type="term" value="F:rRNA binding"/>
    <property type="evidence" value="ECO:0007669"/>
    <property type="project" value="UniProtKB-UniRule"/>
</dbReference>
<evidence type="ECO:0000256" key="2">
    <source>
        <dbReference type="ARBA" id="ARBA00022730"/>
    </source>
</evidence>
<protein>
    <recommendedName>
        <fullName evidence="6">Small ribosomal subunit protein uS17</fullName>
    </recommendedName>
</protein>
<dbReference type="GO" id="GO:0003735">
    <property type="term" value="F:structural constituent of ribosome"/>
    <property type="evidence" value="ECO:0007669"/>
    <property type="project" value="UniProtKB-UniRule"/>
</dbReference>